<dbReference type="Gene3D" id="2.70.20.10">
    <property type="entry name" value="Topoisomerase I, domain 3"/>
    <property type="match status" value="1"/>
</dbReference>
<evidence type="ECO:0000256" key="4">
    <source>
        <dbReference type="ARBA" id="ARBA00023029"/>
    </source>
</evidence>
<dbReference type="KEGG" id="ssei:FJR45_06685"/>
<reference evidence="13 14" key="1">
    <citation type="submission" date="2019-06" db="EMBL/GenBank/DDBJ databases">
        <title>Sulfurimonas gotlandica sp. nov., a chemoautotrophic and psychrotolerant epsilonproteobacterium isolated from a pelagic redoxcline, and an emended description of the genus Sulfurimonas.</title>
        <authorList>
            <person name="Wang S."/>
            <person name="Jiang L."/>
            <person name="Shao Z."/>
        </authorList>
    </citation>
    <scope>NUCLEOTIDE SEQUENCE [LARGE SCALE GENOMIC DNA]</scope>
    <source>
        <strain evidence="13 14">S2-6</strain>
    </source>
</reference>
<feature type="domain" description="Topo IA-type catalytic" evidence="12">
    <location>
        <begin position="178"/>
        <end position="647"/>
    </location>
</feature>
<dbReference type="GO" id="GO:0003677">
    <property type="term" value="F:DNA binding"/>
    <property type="evidence" value="ECO:0007669"/>
    <property type="project" value="UniProtKB-KW"/>
</dbReference>
<dbReference type="PANTHER" id="PTHR11390">
    <property type="entry name" value="PROKARYOTIC DNA TOPOISOMERASE"/>
    <property type="match status" value="1"/>
</dbReference>
<organism evidence="13 14">
    <name type="scientific">Sulfurimonas sediminis</name>
    <dbReference type="NCBI Taxonomy" id="2590020"/>
    <lineage>
        <taxon>Bacteria</taxon>
        <taxon>Pseudomonadati</taxon>
        <taxon>Campylobacterota</taxon>
        <taxon>Epsilonproteobacteria</taxon>
        <taxon>Campylobacterales</taxon>
        <taxon>Sulfurimonadaceae</taxon>
        <taxon>Sulfurimonas</taxon>
    </lineage>
</organism>
<dbReference type="EC" id="5.6.2.1" evidence="3"/>
<keyword evidence="5" id="KW-0238">DNA-binding</keyword>
<evidence type="ECO:0000259" key="12">
    <source>
        <dbReference type="PROSITE" id="PS52039"/>
    </source>
</evidence>
<comment type="catalytic activity">
    <reaction evidence="1">
        <text>ATP-independent breakage of single-stranded DNA, followed by passage and rejoining.</text>
        <dbReference type="EC" id="5.6.2.1"/>
    </reaction>
</comment>
<accession>A0A7M1B4M6</accession>
<dbReference type="Gene3D" id="1.10.290.10">
    <property type="entry name" value="Topoisomerase I, domain 4"/>
    <property type="match status" value="1"/>
</dbReference>
<dbReference type="SMART" id="SM00436">
    <property type="entry name" value="TOP1Bc"/>
    <property type="match status" value="1"/>
</dbReference>
<evidence type="ECO:0000256" key="9">
    <source>
        <dbReference type="ARBA" id="ARBA00032235"/>
    </source>
</evidence>
<dbReference type="InterPro" id="IPR000380">
    <property type="entry name" value="Topo_IA"/>
</dbReference>
<dbReference type="SMART" id="SM00437">
    <property type="entry name" value="TOP1Ac"/>
    <property type="match status" value="1"/>
</dbReference>
<evidence type="ECO:0000256" key="3">
    <source>
        <dbReference type="ARBA" id="ARBA00012891"/>
    </source>
</evidence>
<dbReference type="PROSITE" id="PS52039">
    <property type="entry name" value="TOPO_IA_2"/>
    <property type="match status" value="1"/>
</dbReference>
<feature type="domain" description="Toprim" evidence="11">
    <location>
        <begin position="2"/>
        <end position="155"/>
    </location>
</feature>
<dbReference type="GO" id="GO:0006310">
    <property type="term" value="P:DNA recombination"/>
    <property type="evidence" value="ECO:0007669"/>
    <property type="project" value="TreeGrafter"/>
</dbReference>
<dbReference type="SUPFAM" id="SSF56712">
    <property type="entry name" value="Prokaryotic type I DNA topoisomerase"/>
    <property type="match status" value="1"/>
</dbReference>
<dbReference type="PRINTS" id="PR00417">
    <property type="entry name" value="PRTPISMRASEI"/>
</dbReference>
<dbReference type="InterPro" id="IPR023405">
    <property type="entry name" value="Topo_IA_core_domain"/>
</dbReference>
<dbReference type="Pfam" id="PF01131">
    <property type="entry name" value="Topoisom_bac"/>
    <property type="match status" value="1"/>
</dbReference>
<dbReference type="Pfam" id="PF01751">
    <property type="entry name" value="Toprim"/>
    <property type="match status" value="1"/>
</dbReference>
<dbReference type="InterPro" id="IPR006171">
    <property type="entry name" value="TOPRIM_dom"/>
</dbReference>
<evidence type="ECO:0000256" key="2">
    <source>
        <dbReference type="ARBA" id="ARBA00009446"/>
    </source>
</evidence>
<dbReference type="GO" id="GO:0003917">
    <property type="term" value="F:DNA topoisomerase type I (single strand cut, ATP-independent) activity"/>
    <property type="evidence" value="ECO:0007669"/>
    <property type="project" value="UniProtKB-EC"/>
</dbReference>
<evidence type="ECO:0000313" key="13">
    <source>
        <dbReference type="EMBL" id="QOP43652.1"/>
    </source>
</evidence>
<dbReference type="RefSeq" id="WP_193149792.1">
    <property type="nucleotide sequence ID" value="NZ_CP041235.1"/>
</dbReference>
<keyword evidence="14" id="KW-1185">Reference proteome</keyword>
<protein>
    <recommendedName>
        <fullName evidence="3">DNA topoisomerase</fullName>
        <ecNumber evidence="3">5.6.2.1</ecNumber>
    </recommendedName>
    <alternativeName>
        <fullName evidence="10">Omega-protein</fullName>
    </alternativeName>
    <alternativeName>
        <fullName evidence="9">Relaxing enzyme</fullName>
    </alternativeName>
    <alternativeName>
        <fullName evidence="7">Swivelase</fullName>
    </alternativeName>
    <alternativeName>
        <fullName evidence="8">Untwisting enzyme</fullName>
    </alternativeName>
</protein>
<dbReference type="PANTHER" id="PTHR11390:SF21">
    <property type="entry name" value="DNA TOPOISOMERASE 3-ALPHA"/>
    <property type="match status" value="1"/>
</dbReference>
<dbReference type="InterPro" id="IPR003601">
    <property type="entry name" value="Topo_IA_2"/>
</dbReference>
<evidence type="ECO:0000256" key="5">
    <source>
        <dbReference type="ARBA" id="ARBA00023125"/>
    </source>
</evidence>
<evidence type="ECO:0000256" key="7">
    <source>
        <dbReference type="ARBA" id="ARBA00030003"/>
    </source>
</evidence>
<dbReference type="InterPro" id="IPR003602">
    <property type="entry name" value="Topo_IA_DNA-bd_dom"/>
</dbReference>
<dbReference type="GO" id="GO:0006265">
    <property type="term" value="P:DNA topological change"/>
    <property type="evidence" value="ECO:0007669"/>
    <property type="project" value="InterPro"/>
</dbReference>
<gene>
    <name evidence="13" type="ORF">FJR45_06685</name>
</gene>
<keyword evidence="4" id="KW-0799">Topoisomerase</keyword>
<keyword evidence="6" id="KW-0413">Isomerase</keyword>
<evidence type="ECO:0000259" key="11">
    <source>
        <dbReference type="PROSITE" id="PS50880"/>
    </source>
</evidence>
<sequence>MKTLILTEKREAASDMAATLGDATLGSDAQKLADLGKRQGYIEGDKYIFTWAAGHLFSQIKPKEINPSYGLYQKLQTPDEYKMENMRDEIRSIPTSDSYKERQREIIKEQLSRDDLKEIIIATDADGEGEAIGRDMIFKINPDISVSIKRLWNTGSFKAKDSIQKAMRELKAYDDDKFQRLYASQQARSIADYITGMKITKTLTDNYNKPFYTGRVKSVIISLIGNRENEIKNFQPKEFWQVKGIKGELELSHFYYQDVDDFDKDGNPIVKQEKQRNYYKKEQVDKIIEDMKETTCIVEKMQTSTSSTKNRPLPLSGSDFASEMMGKYKISYGECNEILDYLRQEGFTTYPGTNGRYFALADKEEVADALQTASAYFQIKTEFSDKTYLFNDKKAAKQNHTPLSLTAKIPTETDIQTWEKQKLPKIKEAYELIAKRIAVAFLPDDEIEKQELIVSSKVGEHKFDLTGQKALKQGWRSFIDMEIKDTTFQSDTPLNEGDTIMLDKVDLKTSKTKCPQPYNTKTLLDTLLNVTRVVDKLIAESDDPDYIKEMKQVKKQLKNAEGIGTDRTREQIIKDLIENKMIATSGEDEQMKLLESGWELYKVLPTQLKSVVLTANWENSFEAIRRGELELEDALDDIDRVIMDEMIPQIFNELGKEVAVNEKKVSMRQEIAIQCPLCDATMIETDKTFKCSDNQFKDNKQSGCIFSIFKDQSKFFGRVLNADDLEKLFASTKETPLKEEMHGIFLDKESKYFISVVFDNEVQQEGSDELVETAKTYKKSGRFVFKEFRGKKLTKNQAEKLLDGKEIKLTRKSKAGKDYKVICTLQDNGSIKAEFEKEK</sequence>
<comment type="similarity">
    <text evidence="2">Belongs to the type IA topoisomerase family.</text>
</comment>
<dbReference type="GO" id="GO:0043597">
    <property type="term" value="C:cytoplasmic replication fork"/>
    <property type="evidence" value="ECO:0007669"/>
    <property type="project" value="TreeGrafter"/>
</dbReference>
<proteinExistence type="inferred from homology"/>
<dbReference type="InterPro" id="IPR013824">
    <property type="entry name" value="Topo_IA_cen_sub1"/>
</dbReference>
<evidence type="ECO:0000313" key="14">
    <source>
        <dbReference type="Proteomes" id="UP000593719"/>
    </source>
</evidence>
<evidence type="ECO:0000256" key="10">
    <source>
        <dbReference type="ARBA" id="ARBA00032877"/>
    </source>
</evidence>
<dbReference type="InterPro" id="IPR013826">
    <property type="entry name" value="Topo_IA_cen_sub3"/>
</dbReference>
<evidence type="ECO:0000256" key="8">
    <source>
        <dbReference type="ARBA" id="ARBA00031985"/>
    </source>
</evidence>
<dbReference type="Gene3D" id="1.10.460.10">
    <property type="entry name" value="Topoisomerase I, domain 2"/>
    <property type="match status" value="1"/>
</dbReference>
<dbReference type="InterPro" id="IPR013825">
    <property type="entry name" value="Topo_IA_cen_sub2"/>
</dbReference>
<evidence type="ECO:0000256" key="6">
    <source>
        <dbReference type="ARBA" id="ARBA00023235"/>
    </source>
</evidence>
<evidence type="ECO:0000256" key="1">
    <source>
        <dbReference type="ARBA" id="ARBA00000213"/>
    </source>
</evidence>
<dbReference type="Gene3D" id="3.40.50.140">
    <property type="match status" value="1"/>
</dbReference>
<dbReference type="PROSITE" id="PS50880">
    <property type="entry name" value="TOPRIM"/>
    <property type="match status" value="1"/>
</dbReference>
<dbReference type="SMART" id="SM00493">
    <property type="entry name" value="TOPRIM"/>
    <property type="match status" value="1"/>
</dbReference>
<dbReference type="AlphaFoldDB" id="A0A7M1B4M6"/>
<name>A0A7M1B4M6_9BACT</name>
<dbReference type="GO" id="GO:0006281">
    <property type="term" value="P:DNA repair"/>
    <property type="evidence" value="ECO:0007669"/>
    <property type="project" value="TreeGrafter"/>
</dbReference>
<dbReference type="InterPro" id="IPR013497">
    <property type="entry name" value="Topo_IA_cen"/>
</dbReference>
<dbReference type="Proteomes" id="UP000593719">
    <property type="component" value="Chromosome"/>
</dbReference>
<dbReference type="EMBL" id="CP041235">
    <property type="protein sequence ID" value="QOP43652.1"/>
    <property type="molecule type" value="Genomic_DNA"/>
</dbReference>